<feature type="signal peptide" evidence="1">
    <location>
        <begin position="1"/>
        <end position="22"/>
    </location>
</feature>
<evidence type="ECO:0000313" key="2">
    <source>
        <dbReference type="EMBL" id="KHJ31217.1"/>
    </source>
</evidence>
<name>A0A0B1NXV8_UNCNE</name>
<protein>
    <submittedName>
        <fullName evidence="2">Uncharacterized protein</fullName>
    </submittedName>
</protein>
<dbReference type="AlphaFoldDB" id="A0A0B1NXV8"/>
<reference evidence="2 3" key="1">
    <citation type="journal article" date="2014" name="BMC Genomics">
        <title>Adaptive genomic structural variation in the grape powdery mildew pathogen, Erysiphe necator.</title>
        <authorList>
            <person name="Jones L."/>
            <person name="Riaz S."/>
            <person name="Morales-Cruz A."/>
            <person name="Amrine K.C."/>
            <person name="McGuire B."/>
            <person name="Gubler W.D."/>
            <person name="Walker M.A."/>
            <person name="Cantu D."/>
        </authorList>
    </citation>
    <scope>NUCLEOTIDE SEQUENCE [LARGE SCALE GENOMIC DNA]</scope>
    <source>
        <strain evidence="3">c</strain>
    </source>
</reference>
<evidence type="ECO:0000313" key="3">
    <source>
        <dbReference type="Proteomes" id="UP000030854"/>
    </source>
</evidence>
<dbReference type="HOGENOM" id="CLU_1732842_0_0_1"/>
<evidence type="ECO:0000256" key="1">
    <source>
        <dbReference type="SAM" id="SignalP"/>
    </source>
</evidence>
<keyword evidence="3" id="KW-1185">Reference proteome</keyword>
<organism evidence="2 3">
    <name type="scientific">Uncinula necator</name>
    <name type="common">Grape powdery mildew</name>
    <dbReference type="NCBI Taxonomy" id="52586"/>
    <lineage>
        <taxon>Eukaryota</taxon>
        <taxon>Fungi</taxon>
        <taxon>Dikarya</taxon>
        <taxon>Ascomycota</taxon>
        <taxon>Pezizomycotina</taxon>
        <taxon>Leotiomycetes</taxon>
        <taxon>Erysiphales</taxon>
        <taxon>Erysiphaceae</taxon>
        <taxon>Erysiphe</taxon>
    </lineage>
</organism>
<gene>
    <name evidence="2" type="ORF">EV44_g0196</name>
</gene>
<dbReference type="Proteomes" id="UP000030854">
    <property type="component" value="Unassembled WGS sequence"/>
</dbReference>
<dbReference type="SMR" id="A0A0B1NXV8"/>
<keyword evidence="1" id="KW-0732">Signal</keyword>
<sequence length="151" mass="17241">MYFHSFRSIFTLLLLNLSSSSAIEGARYNERGLMIRSANCNGRAYPFDFIFYAVIAGTQALSKANDEGYLSSMPTYTPSEGEHMGIDGRYYVYPIWSDNPNTFAVKEKDVVIFTIEQKLVKVATYSQKNNPNRTSSRWIYKDCDLDLVVNE</sequence>
<comment type="caution">
    <text evidence="2">The sequence shown here is derived from an EMBL/GenBank/DDBJ whole genome shotgun (WGS) entry which is preliminary data.</text>
</comment>
<proteinExistence type="predicted"/>
<accession>A0A0B1NXV8</accession>
<feature type="chain" id="PRO_5002079571" evidence="1">
    <location>
        <begin position="23"/>
        <end position="151"/>
    </location>
</feature>
<dbReference type="EMBL" id="JNVN01003115">
    <property type="protein sequence ID" value="KHJ31217.1"/>
    <property type="molecule type" value="Genomic_DNA"/>
</dbReference>